<dbReference type="EMBL" id="CAMXCT010003100">
    <property type="protein sequence ID" value="CAI4002405.1"/>
    <property type="molecule type" value="Genomic_DNA"/>
</dbReference>
<evidence type="ECO:0000256" key="2">
    <source>
        <dbReference type="SAM" id="Phobius"/>
    </source>
</evidence>
<dbReference type="OrthoDB" id="413211at2759"/>
<dbReference type="EMBL" id="CAMXCT030003100">
    <property type="protein sequence ID" value="CAL4789717.1"/>
    <property type="molecule type" value="Genomic_DNA"/>
</dbReference>
<dbReference type="SUPFAM" id="SSF54518">
    <property type="entry name" value="Tubby C-terminal domain-like"/>
    <property type="match status" value="1"/>
</dbReference>
<feature type="region of interest" description="Disordered" evidence="1">
    <location>
        <begin position="191"/>
        <end position="216"/>
    </location>
</feature>
<organism evidence="3">
    <name type="scientific">Cladocopium goreaui</name>
    <dbReference type="NCBI Taxonomy" id="2562237"/>
    <lineage>
        <taxon>Eukaryota</taxon>
        <taxon>Sar</taxon>
        <taxon>Alveolata</taxon>
        <taxon>Dinophyceae</taxon>
        <taxon>Suessiales</taxon>
        <taxon>Symbiodiniaceae</taxon>
        <taxon>Cladocopium</taxon>
    </lineage>
</organism>
<dbReference type="Proteomes" id="UP001152797">
    <property type="component" value="Unassembled WGS sequence"/>
</dbReference>
<proteinExistence type="predicted"/>
<evidence type="ECO:0000313" key="4">
    <source>
        <dbReference type="EMBL" id="CAL1155780.1"/>
    </source>
</evidence>
<dbReference type="AlphaFoldDB" id="A0A9P1D352"/>
<evidence type="ECO:0000313" key="5">
    <source>
        <dbReference type="Proteomes" id="UP001152797"/>
    </source>
</evidence>
<keyword evidence="2" id="KW-0472">Membrane</keyword>
<keyword evidence="2" id="KW-1133">Transmembrane helix</keyword>
<protein>
    <submittedName>
        <fullName evidence="3">Uncharacterized protein</fullName>
    </submittedName>
</protein>
<keyword evidence="5" id="KW-1185">Reference proteome</keyword>
<gene>
    <name evidence="3" type="ORF">C1SCF055_LOCUS28360</name>
</gene>
<feature type="transmembrane region" description="Helical" evidence="2">
    <location>
        <begin position="160"/>
        <end position="181"/>
    </location>
</feature>
<keyword evidence="2" id="KW-0812">Transmembrane</keyword>
<feature type="transmembrane region" description="Helical" evidence="2">
    <location>
        <begin position="20"/>
        <end position="43"/>
    </location>
</feature>
<accession>A0A9P1D352</accession>
<sequence length="412" mass="45183">MTELAFVDRGARVAIRGLLLFFWTLRCCPLMLACGTLAIPVSATDAGRDVHTRSAKKHCISSAICSVPPLLVQRRAALANRTVSGIGNETRLGELLNATNDDARRGVFQDILRHAPNWTHHLFMPGHFNFSRTSRTVMAISFNTTAALITLGRSSQPSPIHFLIIFVVCTMVLSVCIAVYLRWERSPSQRREAQTEPLRRSVRTAPAPGHTPSLLTSPCGSPSYRDCRNYWLCPSLVVPSGMELVFAVSELITAEKQQVSFHIVDLQGQPLSRVVVDEFGSRGGIFLRSLDDRPLAWVKTASLYDAQGGAPPQICWPSGEVYGSIAKEDPVPNKRYTLRDKAGQRIFTYNGNFQEKAINVVSASGRLVCDTERCVAASLGNTPHFQVRVAPSVDAGLVLCGLLAIDKLRRAS</sequence>
<reference evidence="3" key="1">
    <citation type="submission" date="2022-10" db="EMBL/GenBank/DDBJ databases">
        <authorList>
            <person name="Chen Y."/>
            <person name="Dougan E. K."/>
            <person name="Chan C."/>
            <person name="Rhodes N."/>
            <person name="Thang M."/>
        </authorList>
    </citation>
    <scope>NUCLEOTIDE SEQUENCE</scope>
</reference>
<evidence type="ECO:0000313" key="3">
    <source>
        <dbReference type="EMBL" id="CAI4002405.1"/>
    </source>
</evidence>
<evidence type="ECO:0000256" key="1">
    <source>
        <dbReference type="SAM" id="MobiDB-lite"/>
    </source>
</evidence>
<dbReference type="InterPro" id="IPR025659">
    <property type="entry name" value="Tubby-like_C"/>
</dbReference>
<dbReference type="EMBL" id="CAMXCT020003100">
    <property type="protein sequence ID" value="CAL1155780.1"/>
    <property type="molecule type" value="Genomic_DNA"/>
</dbReference>
<reference evidence="4" key="2">
    <citation type="submission" date="2024-04" db="EMBL/GenBank/DDBJ databases">
        <authorList>
            <person name="Chen Y."/>
            <person name="Shah S."/>
            <person name="Dougan E. K."/>
            <person name="Thang M."/>
            <person name="Chan C."/>
        </authorList>
    </citation>
    <scope>NUCLEOTIDE SEQUENCE [LARGE SCALE GENOMIC DNA]</scope>
</reference>
<name>A0A9P1D352_9DINO</name>
<comment type="caution">
    <text evidence="3">The sequence shown here is derived from an EMBL/GenBank/DDBJ whole genome shotgun (WGS) entry which is preliminary data.</text>
</comment>